<evidence type="ECO:0000313" key="2">
    <source>
        <dbReference type="Proteomes" id="UP000264310"/>
    </source>
</evidence>
<dbReference type="AlphaFoldDB" id="A0A371X729"/>
<comment type="caution">
    <text evidence="1">The sequence shown here is derived from an EMBL/GenBank/DDBJ whole genome shotgun (WGS) entry which is preliminary data.</text>
</comment>
<keyword evidence="2" id="KW-1185">Reference proteome</keyword>
<name>A0A371X729_9HYPH</name>
<reference evidence="1 2" key="1">
    <citation type="submission" date="2018-08" db="EMBL/GenBank/DDBJ databases">
        <title>Fulvimarina sp. 85, whole genome shotgun sequence.</title>
        <authorList>
            <person name="Tuo L."/>
        </authorList>
    </citation>
    <scope>NUCLEOTIDE SEQUENCE [LARGE SCALE GENOMIC DNA]</scope>
    <source>
        <strain evidence="1 2">85</strain>
    </source>
</reference>
<evidence type="ECO:0000313" key="1">
    <source>
        <dbReference type="EMBL" id="RFC65040.1"/>
    </source>
</evidence>
<dbReference type="Proteomes" id="UP000264310">
    <property type="component" value="Unassembled WGS sequence"/>
</dbReference>
<accession>A0A371X729</accession>
<organism evidence="1 2">
    <name type="scientific">Fulvimarina endophytica</name>
    <dbReference type="NCBI Taxonomy" id="2293836"/>
    <lineage>
        <taxon>Bacteria</taxon>
        <taxon>Pseudomonadati</taxon>
        <taxon>Pseudomonadota</taxon>
        <taxon>Alphaproteobacteria</taxon>
        <taxon>Hyphomicrobiales</taxon>
        <taxon>Aurantimonadaceae</taxon>
        <taxon>Fulvimarina</taxon>
    </lineage>
</organism>
<sequence length="78" mass="8751">MDRALLLQAQRRLTASFAPEDDDGRVLDRTERGAIAIFGEVTGTRSFDLARRKWDAVARPLTKERHRREAAACLRAAG</sequence>
<dbReference type="EMBL" id="QURL01000002">
    <property type="protein sequence ID" value="RFC65040.1"/>
    <property type="molecule type" value="Genomic_DNA"/>
</dbReference>
<gene>
    <name evidence="1" type="ORF">DYI37_04015</name>
</gene>
<proteinExistence type="predicted"/>
<protein>
    <submittedName>
        <fullName evidence="1">Uncharacterized protein</fullName>
    </submittedName>
</protein>